<dbReference type="AlphaFoldDB" id="A0A0F9KB79"/>
<comment type="caution">
    <text evidence="1">The sequence shown here is derived from an EMBL/GenBank/DDBJ whole genome shotgun (WGS) entry which is preliminary data.</text>
</comment>
<accession>A0A0F9KB79</accession>
<proteinExistence type="predicted"/>
<evidence type="ECO:0008006" key="2">
    <source>
        <dbReference type="Google" id="ProtNLM"/>
    </source>
</evidence>
<dbReference type="EMBL" id="LAZR01015560">
    <property type="protein sequence ID" value="KKM08460.1"/>
    <property type="molecule type" value="Genomic_DNA"/>
</dbReference>
<gene>
    <name evidence="1" type="ORF">LCGC14_1724220</name>
</gene>
<protein>
    <recommendedName>
        <fullName evidence="2">RING-type domain-containing protein</fullName>
    </recommendedName>
</protein>
<reference evidence="1" key="1">
    <citation type="journal article" date="2015" name="Nature">
        <title>Complex archaea that bridge the gap between prokaryotes and eukaryotes.</title>
        <authorList>
            <person name="Spang A."/>
            <person name="Saw J.H."/>
            <person name="Jorgensen S.L."/>
            <person name="Zaremba-Niedzwiedzka K."/>
            <person name="Martijn J."/>
            <person name="Lind A.E."/>
            <person name="van Eijk R."/>
            <person name="Schleper C."/>
            <person name="Guy L."/>
            <person name="Ettema T.J."/>
        </authorList>
    </citation>
    <scope>NUCLEOTIDE SEQUENCE</scope>
</reference>
<evidence type="ECO:0000313" key="1">
    <source>
        <dbReference type="EMBL" id="KKM08460.1"/>
    </source>
</evidence>
<sequence>MDLAVENLEKSLNLYESIKSFLIPSEYGLIFDNLIRISIDENSPQGAKEYFHHFQKLVEENKLSKEFWLFKLSKARILKLSTRTRNRAEAEKLLLELIEQHEAIKKSLNRGMSEEWTPTLIELCDFYVEKLRLTNDLEILDNIQPLILRLLKESERTNSYSLQAQTYLLQGKISLIIFKMKEARRFLTQAERIAETHGLVQLVTEISSLHKEIMQQLEMWDNLEEINAPFSKRMELAHLGKNLAKSIRSRLVKVAQVSEKSITVYKEQKKCLVCKGNIEGFNKYICSHCDSVYCEHCARALIDIENVCWSCESPIDKSKPVKFLKQEGKSIKIKKEKVKK</sequence>
<organism evidence="1">
    <name type="scientific">marine sediment metagenome</name>
    <dbReference type="NCBI Taxonomy" id="412755"/>
    <lineage>
        <taxon>unclassified sequences</taxon>
        <taxon>metagenomes</taxon>
        <taxon>ecological metagenomes</taxon>
    </lineage>
</organism>
<name>A0A0F9KB79_9ZZZZ</name>